<dbReference type="InterPro" id="IPR020449">
    <property type="entry name" value="Tscrpt_reg_AraC-type_HTH"/>
</dbReference>
<evidence type="ECO:0000313" key="8">
    <source>
        <dbReference type="Proteomes" id="UP000316330"/>
    </source>
</evidence>
<name>A0A559J9Z1_9BACL</name>
<keyword evidence="3" id="KW-0804">Transcription</keyword>
<dbReference type="InterPro" id="IPR001789">
    <property type="entry name" value="Sig_transdc_resp-reg_receiver"/>
</dbReference>
<evidence type="ECO:0000256" key="3">
    <source>
        <dbReference type="ARBA" id="ARBA00023163"/>
    </source>
</evidence>
<reference evidence="7 8" key="1">
    <citation type="submission" date="2019-07" db="EMBL/GenBank/DDBJ databases">
        <authorList>
            <person name="Kim J."/>
        </authorList>
    </citation>
    <scope>NUCLEOTIDE SEQUENCE [LARGE SCALE GENOMIC DNA]</scope>
    <source>
        <strain evidence="7 8">G13</strain>
    </source>
</reference>
<comment type="caution">
    <text evidence="7">The sequence shown here is derived from an EMBL/GenBank/DDBJ whole genome shotgun (WGS) entry which is preliminary data.</text>
</comment>
<protein>
    <submittedName>
        <fullName evidence="7">Response regulator</fullName>
    </submittedName>
</protein>
<feature type="domain" description="HTH araC/xylS-type" evidence="5">
    <location>
        <begin position="412"/>
        <end position="510"/>
    </location>
</feature>
<organism evidence="7 8">
    <name type="scientific">Cohnella terricola</name>
    <dbReference type="NCBI Taxonomy" id="1289167"/>
    <lineage>
        <taxon>Bacteria</taxon>
        <taxon>Bacillati</taxon>
        <taxon>Bacillota</taxon>
        <taxon>Bacilli</taxon>
        <taxon>Bacillales</taxon>
        <taxon>Paenibacillaceae</taxon>
        <taxon>Cohnella</taxon>
    </lineage>
</organism>
<gene>
    <name evidence="7" type="ORF">FPZ45_20750</name>
</gene>
<dbReference type="InterPro" id="IPR018060">
    <property type="entry name" value="HTH_AraC"/>
</dbReference>
<dbReference type="Pfam" id="PF00072">
    <property type="entry name" value="Response_reg"/>
    <property type="match status" value="1"/>
</dbReference>
<keyword evidence="8" id="KW-1185">Reference proteome</keyword>
<dbReference type="Pfam" id="PF12833">
    <property type="entry name" value="HTH_18"/>
    <property type="match status" value="1"/>
</dbReference>
<evidence type="ECO:0000259" key="5">
    <source>
        <dbReference type="PROSITE" id="PS01124"/>
    </source>
</evidence>
<dbReference type="Gene3D" id="3.40.50.2300">
    <property type="match status" value="1"/>
</dbReference>
<feature type="domain" description="Response regulatory" evidence="6">
    <location>
        <begin position="2"/>
        <end position="119"/>
    </location>
</feature>
<evidence type="ECO:0000259" key="6">
    <source>
        <dbReference type="PROSITE" id="PS50110"/>
    </source>
</evidence>
<dbReference type="GO" id="GO:0043565">
    <property type="term" value="F:sequence-specific DNA binding"/>
    <property type="evidence" value="ECO:0007669"/>
    <property type="project" value="InterPro"/>
</dbReference>
<dbReference type="SMART" id="SM00448">
    <property type="entry name" value="REC"/>
    <property type="match status" value="1"/>
</dbReference>
<keyword evidence="4" id="KW-0597">Phosphoprotein</keyword>
<dbReference type="SUPFAM" id="SSF46689">
    <property type="entry name" value="Homeodomain-like"/>
    <property type="match status" value="1"/>
</dbReference>
<dbReference type="EMBL" id="VNJJ01000015">
    <property type="protein sequence ID" value="TVX96710.1"/>
    <property type="molecule type" value="Genomic_DNA"/>
</dbReference>
<dbReference type="Gene3D" id="1.10.10.60">
    <property type="entry name" value="Homeodomain-like"/>
    <property type="match status" value="2"/>
</dbReference>
<dbReference type="GO" id="GO:0000160">
    <property type="term" value="P:phosphorelay signal transduction system"/>
    <property type="evidence" value="ECO:0007669"/>
    <property type="project" value="InterPro"/>
</dbReference>
<dbReference type="PANTHER" id="PTHR43280">
    <property type="entry name" value="ARAC-FAMILY TRANSCRIPTIONAL REGULATOR"/>
    <property type="match status" value="1"/>
</dbReference>
<evidence type="ECO:0000256" key="4">
    <source>
        <dbReference type="PROSITE-ProRule" id="PRU00169"/>
    </source>
</evidence>
<dbReference type="RefSeq" id="WP_144706070.1">
    <property type="nucleotide sequence ID" value="NZ_VNJJ01000015.1"/>
</dbReference>
<dbReference type="SUPFAM" id="SSF52172">
    <property type="entry name" value="CheY-like"/>
    <property type="match status" value="1"/>
</dbReference>
<dbReference type="InterPro" id="IPR009057">
    <property type="entry name" value="Homeodomain-like_sf"/>
</dbReference>
<dbReference type="PRINTS" id="PR00032">
    <property type="entry name" value="HTHARAC"/>
</dbReference>
<proteinExistence type="predicted"/>
<dbReference type="PROSITE" id="PS01124">
    <property type="entry name" value="HTH_ARAC_FAMILY_2"/>
    <property type="match status" value="1"/>
</dbReference>
<dbReference type="Proteomes" id="UP000316330">
    <property type="component" value="Unassembled WGS sequence"/>
</dbReference>
<dbReference type="CDD" id="cd17536">
    <property type="entry name" value="REC_YesN-like"/>
    <property type="match status" value="1"/>
</dbReference>
<dbReference type="PANTHER" id="PTHR43280:SF2">
    <property type="entry name" value="HTH-TYPE TRANSCRIPTIONAL REGULATOR EXSA"/>
    <property type="match status" value="1"/>
</dbReference>
<evidence type="ECO:0000256" key="2">
    <source>
        <dbReference type="ARBA" id="ARBA00023125"/>
    </source>
</evidence>
<keyword evidence="1" id="KW-0805">Transcription regulation</keyword>
<keyword evidence="2" id="KW-0238">DNA-binding</keyword>
<dbReference type="InterPro" id="IPR011006">
    <property type="entry name" value="CheY-like_superfamily"/>
</dbReference>
<dbReference type="OrthoDB" id="9794370at2"/>
<dbReference type="AlphaFoldDB" id="A0A559J9Z1"/>
<dbReference type="SMART" id="SM00342">
    <property type="entry name" value="HTH_ARAC"/>
    <property type="match status" value="1"/>
</dbReference>
<dbReference type="PROSITE" id="PS00041">
    <property type="entry name" value="HTH_ARAC_FAMILY_1"/>
    <property type="match status" value="1"/>
</dbReference>
<sequence>MRIVVIEDEDNTRYGIVNLIRKLGGSYEVVGDADNGEAGLQLIEDTRPDLVIADIKMPKTSGIEMLEALKSQGHRHMTVILTGFSEYEYAKKALQLGVFEYLEKPVTANDLKSMLEKAEQELAMQQIAGLPPGHASDQLEHALYRWVSQDGLNPVLLPAIKAQVKDWGTDDPFRLLVVYMGLDYDAGCAEAKHGLDDWLKRFGRHALFAIPEDRSFAAIVQGRDLDDLLSLLQSEWLPQMKASGLTAVISVAEVPGIVALKAKYAALKSLRKWFIVIDGSREVLTERLVESLAREPLPYPYALENKLKAAIGGNRGDASGQLLQEWLRLCMTGVYEPRHIVDVSVRLISSALQMIGELYGNDLALRYQEQWLLPILAAETREELTRAFGAIMEHVSSVGQNPESVPYSLTVQKALRLVHEKYAEGITLEEIAAAIRITPEYLSALFAKEVKSNFSAYVKEIRIRKAKTMLLDSKRKMFEIARAVGYPDPKYFSRVFKEVTGLSPAEYQKVNLSR</sequence>
<feature type="modified residue" description="4-aspartylphosphate" evidence="4">
    <location>
        <position position="54"/>
    </location>
</feature>
<dbReference type="InterPro" id="IPR018062">
    <property type="entry name" value="HTH_AraC-typ_CS"/>
</dbReference>
<evidence type="ECO:0000313" key="7">
    <source>
        <dbReference type="EMBL" id="TVX96710.1"/>
    </source>
</evidence>
<dbReference type="GO" id="GO:0003700">
    <property type="term" value="F:DNA-binding transcription factor activity"/>
    <property type="evidence" value="ECO:0007669"/>
    <property type="project" value="InterPro"/>
</dbReference>
<accession>A0A559J9Z1</accession>
<dbReference type="PROSITE" id="PS50110">
    <property type="entry name" value="RESPONSE_REGULATORY"/>
    <property type="match status" value="1"/>
</dbReference>
<evidence type="ECO:0000256" key="1">
    <source>
        <dbReference type="ARBA" id="ARBA00023015"/>
    </source>
</evidence>